<name>A0AA86NRL6_9EUKA</name>
<keyword evidence="3" id="KW-0413">Isomerase</keyword>
<proteinExistence type="inferred from homology"/>
<evidence type="ECO:0000313" key="3">
    <source>
        <dbReference type="EMBL" id="CAI9924755.1"/>
    </source>
</evidence>
<dbReference type="Gene3D" id="3.40.50.10320">
    <property type="entry name" value="LmbE-like"/>
    <property type="match status" value="1"/>
</dbReference>
<protein>
    <recommendedName>
        <fullName evidence="2">N-acetylglucosaminylphosphatidylinositol deacetylase</fullName>
        <ecNumber evidence="2">3.5.1.89</ecNumber>
    </recommendedName>
</protein>
<dbReference type="AlphaFoldDB" id="A0AA86NRL6"/>
<evidence type="ECO:0000313" key="5">
    <source>
        <dbReference type="Proteomes" id="UP001642409"/>
    </source>
</evidence>
<dbReference type="Proteomes" id="UP001642409">
    <property type="component" value="Unassembled WGS sequence"/>
</dbReference>
<dbReference type="EMBL" id="CATOUU010000321">
    <property type="protein sequence ID" value="CAI9924755.1"/>
    <property type="molecule type" value="Genomic_DNA"/>
</dbReference>
<reference evidence="3" key="1">
    <citation type="submission" date="2023-06" db="EMBL/GenBank/DDBJ databases">
        <authorList>
            <person name="Kurt Z."/>
        </authorList>
    </citation>
    <scope>NUCLEOTIDE SEQUENCE</scope>
</reference>
<dbReference type="EC" id="3.5.1.89" evidence="2"/>
<accession>A0AA86NRL6</accession>
<dbReference type="GO" id="GO:0000225">
    <property type="term" value="F:N-acetylglucosaminylphosphatidylinositol deacetylase activity"/>
    <property type="evidence" value="ECO:0007669"/>
    <property type="project" value="UniProtKB-EC"/>
</dbReference>
<dbReference type="PANTHER" id="PTHR42892">
    <property type="entry name" value="GLUCOSAMINE-6-PHOSPHATE DEAMINASE-LIKE PROTEIN BT_0258-RELATED"/>
    <property type="match status" value="1"/>
</dbReference>
<sequence length="635" mass="71286">MNLKLNGLSLNIYDTENEIIQQSVNIIQQLPDNALIALWPDSIGRQILQNIKIENKTLKVFTLGSFKGFSIGDHLKDIVKNENVKFVTHIHQPINTTFICPRPTTLDAALITVNNLIKPYNTQFLIDEIGATYGYERSGSFCRSDVESSQDSEFEQQSQFQQVLVDTLIQNTQNFCFVFKGDLYKDCCAAVLESRVGLSGLLLNRIKSEQVTVLCDVLSSSNLTMIQQPWTQSDFTWSARSAKMAFAQAAARKNIKISAVTLETLSEYGMLMPESDFSIYRSYVLQDLSERIRPLEKSIIPHSTPLKVIIFSPHPDDDVISAGAVLSSLIQQPNVELHVAYCVSGAVAVPDSFVMNYLNKFNIEIKLENGDGTLGEQISYSHDAETHDSITKEQATKRFISGLSPKSKGLLREVEAMSALKSLGFFNKSKNQAHFLRMPFYGSGFGMRSNPQHQDTERVLKLLETVKPDVILLAGDLSDPHGTHGFCYQVIKEALEEFEADTIKSMTPEEICKLYSVYNTRLVKKGLTVEEIYGLMTSKKIIYKLMYRGAWAEFNIEDSTFILTFNKQQMEEKMTAIREHYSQMGEALYLGGDNRAFDVRAKQRNSQTAEFLKVLGLANESVEGAECFVGCGLLP</sequence>
<keyword evidence="5" id="KW-1185">Reference proteome</keyword>
<evidence type="ECO:0000313" key="4">
    <source>
        <dbReference type="EMBL" id="CAL6070759.1"/>
    </source>
</evidence>
<evidence type="ECO:0000256" key="2">
    <source>
        <dbReference type="ARBA" id="ARBA00012176"/>
    </source>
</evidence>
<dbReference type="InterPro" id="IPR024078">
    <property type="entry name" value="LmbE-like_dom_sf"/>
</dbReference>
<comment type="similarity">
    <text evidence="1">Belongs to the PIGL family.</text>
</comment>
<dbReference type="GO" id="GO:0016853">
    <property type="term" value="F:isomerase activity"/>
    <property type="evidence" value="ECO:0007669"/>
    <property type="project" value="UniProtKB-KW"/>
</dbReference>
<dbReference type="InterPro" id="IPR052960">
    <property type="entry name" value="GlcN6P_deaminase-like"/>
</dbReference>
<gene>
    <name evidence="3" type="ORF">HINF_LOCUS12400</name>
    <name evidence="4" type="ORF">HINF_LOCUS54776</name>
</gene>
<dbReference type="InterPro" id="IPR003737">
    <property type="entry name" value="GlcNAc_PI_deacetylase-related"/>
</dbReference>
<reference evidence="4 5" key="2">
    <citation type="submission" date="2024-07" db="EMBL/GenBank/DDBJ databases">
        <authorList>
            <person name="Akdeniz Z."/>
        </authorList>
    </citation>
    <scope>NUCLEOTIDE SEQUENCE [LARGE SCALE GENOMIC DNA]</scope>
</reference>
<dbReference type="SUPFAM" id="SSF102588">
    <property type="entry name" value="LmbE-like"/>
    <property type="match status" value="1"/>
</dbReference>
<organism evidence="3">
    <name type="scientific">Hexamita inflata</name>
    <dbReference type="NCBI Taxonomy" id="28002"/>
    <lineage>
        <taxon>Eukaryota</taxon>
        <taxon>Metamonada</taxon>
        <taxon>Diplomonadida</taxon>
        <taxon>Hexamitidae</taxon>
        <taxon>Hexamitinae</taxon>
        <taxon>Hexamita</taxon>
    </lineage>
</organism>
<dbReference type="PANTHER" id="PTHR42892:SF1">
    <property type="entry name" value="GLUCOSAMINE-6-PHOSPHATE ISOMERASE"/>
    <property type="match status" value="1"/>
</dbReference>
<evidence type="ECO:0000256" key="1">
    <source>
        <dbReference type="ARBA" id="ARBA00006066"/>
    </source>
</evidence>
<dbReference type="EMBL" id="CAXDID020000286">
    <property type="protein sequence ID" value="CAL6070759.1"/>
    <property type="molecule type" value="Genomic_DNA"/>
</dbReference>
<comment type="caution">
    <text evidence="3">The sequence shown here is derived from an EMBL/GenBank/DDBJ whole genome shotgun (WGS) entry which is preliminary data.</text>
</comment>
<dbReference type="Pfam" id="PF02585">
    <property type="entry name" value="PIG-L"/>
    <property type="match status" value="1"/>
</dbReference>